<feature type="non-terminal residue" evidence="1">
    <location>
        <position position="593"/>
    </location>
</feature>
<proteinExistence type="predicted"/>
<dbReference type="EMBL" id="CM004388">
    <property type="protein sequence ID" value="KAG8659462.1"/>
    <property type="molecule type" value="Genomic_DNA"/>
</dbReference>
<accession>A0ACB7I313</accession>
<protein>
    <submittedName>
        <fullName evidence="1">Uncharacterized protein</fullName>
    </submittedName>
</protein>
<reference evidence="2" key="1">
    <citation type="journal article" date="2016" name="Nat. Biotechnol.">
        <title>Sequencing wild and cultivated cassava and related species reveals extensive interspecific hybridization and genetic diversity.</title>
        <authorList>
            <person name="Bredeson J.V."/>
            <person name="Lyons J.B."/>
            <person name="Prochnik S.E."/>
            <person name="Wu G.A."/>
            <person name="Ha C.M."/>
            <person name="Edsinger-Gonzales E."/>
            <person name="Grimwood J."/>
            <person name="Schmutz J."/>
            <person name="Rabbi I.Y."/>
            <person name="Egesi C."/>
            <person name="Nauluvula P."/>
            <person name="Lebot V."/>
            <person name="Ndunguru J."/>
            <person name="Mkamilo G."/>
            <person name="Bart R.S."/>
            <person name="Setter T.L."/>
            <person name="Gleadow R.M."/>
            <person name="Kulakow P."/>
            <person name="Ferguson M.E."/>
            <person name="Rounsley S."/>
            <person name="Rokhsar D.S."/>
        </authorList>
    </citation>
    <scope>NUCLEOTIDE SEQUENCE [LARGE SCALE GENOMIC DNA]</scope>
    <source>
        <strain evidence="2">cv. AM560-2</strain>
    </source>
</reference>
<sequence>MRMSLLKGLKEFPQKQHHPHSPLLNKITVNISINKIPHLHIQSWSAIVPVLAQGGTTKELAFYNASKLLNSATKPDAYSLLHLLRASTDLGFHSYTRQLHAYILKSGFAPNVFVSTALLRFYSVTESISDADKAFDEIPQPNAVSWNTLISAYVHSGQFRKALFLFLQLERSGTCPDAYSFTLALSASAHLNILEIGRSIHCKIVKYGLECAIVVGNCLIDMYGKCASVEEAICVFEEMIDKDIISWNSVIAASARNRRLELACGFFYQMPEPDTISYNEIINGIAQFGSVEDAVEILLNMPKPNSSSWNSIITSLVNKNRAREALSFFTKMHSSEIKMDEYTYSVLLRGVAGLAALKWGMLIHGCATKGGLDTYLVVGSALIDMYSKCGQVKNAESVFQLLPKRNIITWNAMISGYAHNGDSYKVIQHFEEMKTVEDLKPDGITFLNVIAACSNTEVPLQKAIWYFESMLNDYGIEPTVEHCCSMIRLMGQRGKLWKAKRMIYELAFGSSGTVWRALLGACGACRDLNVANIAAAKVIELEGDDGYVYVMMSNIFASYGKWRDVSRVRKIMRERGVRKEVGSSWIEVEGAAP</sequence>
<gene>
    <name evidence="1" type="ORF">MANES_02G040100v8</name>
</gene>
<keyword evidence="2" id="KW-1185">Reference proteome</keyword>
<evidence type="ECO:0000313" key="2">
    <source>
        <dbReference type="Proteomes" id="UP000091857"/>
    </source>
</evidence>
<comment type="caution">
    <text evidence="1">The sequence shown here is derived from an EMBL/GenBank/DDBJ whole genome shotgun (WGS) entry which is preliminary data.</text>
</comment>
<name>A0ACB7I313_MANES</name>
<dbReference type="Proteomes" id="UP000091857">
    <property type="component" value="Chromosome 2"/>
</dbReference>
<evidence type="ECO:0000313" key="1">
    <source>
        <dbReference type="EMBL" id="KAG8659462.1"/>
    </source>
</evidence>
<organism evidence="1 2">
    <name type="scientific">Manihot esculenta</name>
    <name type="common">Cassava</name>
    <name type="synonym">Jatropha manihot</name>
    <dbReference type="NCBI Taxonomy" id="3983"/>
    <lineage>
        <taxon>Eukaryota</taxon>
        <taxon>Viridiplantae</taxon>
        <taxon>Streptophyta</taxon>
        <taxon>Embryophyta</taxon>
        <taxon>Tracheophyta</taxon>
        <taxon>Spermatophyta</taxon>
        <taxon>Magnoliopsida</taxon>
        <taxon>eudicotyledons</taxon>
        <taxon>Gunneridae</taxon>
        <taxon>Pentapetalae</taxon>
        <taxon>rosids</taxon>
        <taxon>fabids</taxon>
        <taxon>Malpighiales</taxon>
        <taxon>Euphorbiaceae</taxon>
        <taxon>Crotonoideae</taxon>
        <taxon>Manihoteae</taxon>
        <taxon>Manihot</taxon>
    </lineage>
</organism>